<dbReference type="EMBL" id="KP899805">
    <property type="protein sequence ID" value="AKJ20080.1"/>
    <property type="molecule type" value="Genomic_DNA"/>
</dbReference>
<dbReference type="AlphaFoldDB" id="A0A0G3B158"/>
<name>A0A0G3B158_SALTM</name>
<accession>A0A0G3B158</accession>
<protein>
    <submittedName>
        <fullName evidence="1">Uncharacterized protein</fullName>
    </submittedName>
</protein>
<proteinExistence type="predicted"/>
<keyword evidence="1" id="KW-0614">Plasmid</keyword>
<dbReference type="EMBL" id="KP899804">
    <property type="protein sequence ID" value="AKJ19881.1"/>
    <property type="molecule type" value="Genomic_DNA"/>
</dbReference>
<sequence length="139" mass="15671">MLPGELVMRPLELHRQDTNLTDPVAGGLSQLHVLIPKVPCQTHTCCQASPDLRSVQILQPITFCFLFIFSLFPQNSRAAWSGHDCHIGCIEAGWMVGWARPGFESDTMWDEDMQNIRFICENCCLRAVTSSSYTIHVSF</sequence>
<evidence type="ECO:0000313" key="1">
    <source>
        <dbReference type="EMBL" id="AKJ19881.1"/>
    </source>
</evidence>
<organism evidence="1">
    <name type="scientific">Salmonella typhimurium</name>
    <dbReference type="NCBI Taxonomy" id="90371"/>
    <lineage>
        <taxon>Bacteria</taxon>
        <taxon>Pseudomonadati</taxon>
        <taxon>Pseudomonadota</taxon>
        <taxon>Gammaproteobacteria</taxon>
        <taxon>Enterobacterales</taxon>
        <taxon>Enterobacteriaceae</taxon>
        <taxon>Salmonella</taxon>
    </lineage>
</organism>
<geneLocation type="plasmid" evidence="2">
    <name>p109/9</name>
</geneLocation>
<evidence type="ECO:0000313" key="2">
    <source>
        <dbReference type="EMBL" id="AKJ20080.1"/>
    </source>
</evidence>
<geneLocation type="plasmid" evidence="1">
    <name>pF8475</name>
</geneLocation>
<reference evidence="1" key="1">
    <citation type="submission" date="2015-03" db="EMBL/GenBank/DDBJ databases">
        <title>Complete genome sequences of four Salmonella Typhimurium IncHI1 plasmids and their characteristics.</title>
        <authorList>
            <person name="Kubasova T."/>
            <person name="Matiasovicova J."/>
            <person name="Cejkova D."/>
            <person name="Sekelova Z."/>
            <person name="Polansky O."/>
            <person name="Medvecky M."/>
            <person name="Rychlik I."/>
            <person name="Juricova H."/>
        </authorList>
    </citation>
    <scope>NUCLEOTIDE SEQUENCE</scope>
    <source>
        <strain evidence="2">109/9</strain>
        <strain evidence="1">F8475</strain>
        <plasmid evidence="2">p109/9</plasmid>
        <plasmid evidence="1">pF8475</plasmid>
    </source>
</reference>